<dbReference type="AlphaFoldDB" id="A0AAN8BMC1"/>
<protein>
    <submittedName>
        <fullName evidence="1">Uncharacterized protein</fullName>
    </submittedName>
</protein>
<proteinExistence type="predicted"/>
<evidence type="ECO:0000313" key="2">
    <source>
        <dbReference type="Proteomes" id="UP001335648"/>
    </source>
</evidence>
<evidence type="ECO:0000313" key="1">
    <source>
        <dbReference type="EMBL" id="KAK5887282.1"/>
    </source>
</evidence>
<organism evidence="1 2">
    <name type="scientific">Champsocephalus esox</name>
    <name type="common">pike icefish</name>
    <dbReference type="NCBI Taxonomy" id="159716"/>
    <lineage>
        <taxon>Eukaryota</taxon>
        <taxon>Metazoa</taxon>
        <taxon>Chordata</taxon>
        <taxon>Craniata</taxon>
        <taxon>Vertebrata</taxon>
        <taxon>Euteleostomi</taxon>
        <taxon>Actinopterygii</taxon>
        <taxon>Neopterygii</taxon>
        <taxon>Teleostei</taxon>
        <taxon>Neoteleostei</taxon>
        <taxon>Acanthomorphata</taxon>
        <taxon>Eupercaria</taxon>
        <taxon>Perciformes</taxon>
        <taxon>Notothenioidei</taxon>
        <taxon>Channichthyidae</taxon>
        <taxon>Champsocephalus</taxon>
    </lineage>
</organism>
<dbReference type="EMBL" id="JAULUE010002058">
    <property type="protein sequence ID" value="KAK5887282.1"/>
    <property type="molecule type" value="Genomic_DNA"/>
</dbReference>
<dbReference type="Proteomes" id="UP001335648">
    <property type="component" value="Unassembled WGS sequence"/>
</dbReference>
<accession>A0AAN8BMC1</accession>
<sequence length="74" mass="8245">MSNGSAQIALETQTASAGLQLCKKANPPETRRMHCRVQDVALLFNLVMPCRTLTRCILHREACLKVFVSSCEPR</sequence>
<comment type="caution">
    <text evidence="1">The sequence shown here is derived from an EMBL/GenBank/DDBJ whole genome shotgun (WGS) entry which is preliminary data.</text>
</comment>
<name>A0AAN8BMC1_9TELE</name>
<gene>
    <name evidence="1" type="ORF">CesoFtcFv8_015897</name>
</gene>
<keyword evidence="2" id="KW-1185">Reference proteome</keyword>
<reference evidence="1 2" key="1">
    <citation type="journal article" date="2023" name="Mol. Biol. Evol.">
        <title>Genomics of Secondarily Temperate Adaptation in the Only Non-Antarctic Icefish.</title>
        <authorList>
            <person name="Rivera-Colon A.G."/>
            <person name="Rayamajhi N."/>
            <person name="Minhas B.F."/>
            <person name="Madrigal G."/>
            <person name="Bilyk K.T."/>
            <person name="Yoon V."/>
            <person name="Hune M."/>
            <person name="Gregory S."/>
            <person name="Cheng C.H.C."/>
            <person name="Catchen J.M."/>
        </authorList>
    </citation>
    <scope>NUCLEOTIDE SEQUENCE [LARGE SCALE GENOMIC DNA]</scope>
    <source>
        <strain evidence="1">JC2023a</strain>
    </source>
</reference>